<accession>A0A0J9UWM3</accession>
<sequence length="98" mass="10558">MLTSSSTRRTTKPSMGHVPLTSSSAELSWTMGARRLGQSRRARTTIITPYSGSISSASSVYRVGRFAGLATSLTISQYPFATGVPRMSQSMHRVSTLT</sequence>
<dbReference type="AlphaFoldDB" id="A0A0J9UWM3"/>
<organism evidence="2 3">
    <name type="scientific">Fusarium oxysporum f. sp. lycopersici (strain 4287 / CBS 123668 / FGSC 9935 / NRRL 34936)</name>
    <name type="common">Fusarium vascular wilt of tomato</name>
    <dbReference type="NCBI Taxonomy" id="426428"/>
    <lineage>
        <taxon>Eukaryota</taxon>
        <taxon>Fungi</taxon>
        <taxon>Dikarya</taxon>
        <taxon>Ascomycota</taxon>
        <taxon>Pezizomycotina</taxon>
        <taxon>Sordariomycetes</taxon>
        <taxon>Hypocreomycetidae</taxon>
        <taxon>Hypocreales</taxon>
        <taxon>Nectriaceae</taxon>
        <taxon>Fusarium</taxon>
        <taxon>Fusarium oxysporum species complex</taxon>
    </lineage>
</organism>
<dbReference type="VEuPathDB" id="FungiDB:FOXG_05569"/>
<dbReference type="KEGG" id="fox:FOXG_05569"/>
<reference evidence="2" key="1">
    <citation type="submission" date="2007-04" db="EMBL/GenBank/DDBJ databases">
        <authorList>
            <consortium name="The Broad Institute Genome Sequencing Platform"/>
            <person name="Birren B."/>
            <person name="Lander E."/>
            <person name="Galagan J."/>
            <person name="Nusbaum C."/>
            <person name="Devon K."/>
            <person name="Ma L.-J."/>
            <person name="Jaffe D."/>
            <person name="Butler J."/>
            <person name="Alvarez P."/>
            <person name="Gnerre S."/>
            <person name="Grabherr M."/>
            <person name="Kleber M."/>
            <person name="Mauceli E."/>
            <person name="Brockman W."/>
            <person name="MacCallum I.A."/>
            <person name="Young S."/>
            <person name="LaButti K."/>
            <person name="DeCaprio D."/>
            <person name="Crawford M."/>
            <person name="Koehrsen M."/>
            <person name="Engels R."/>
            <person name="Montgomery P."/>
            <person name="Pearson M."/>
            <person name="Howarth C."/>
            <person name="Larson L."/>
            <person name="White J."/>
            <person name="O'Leary S."/>
            <person name="Kodira C."/>
            <person name="Zeng Q."/>
            <person name="Yandava C."/>
            <person name="Alvarado L."/>
            <person name="Kistler C."/>
            <person name="Shim W.-B."/>
            <person name="Kang S."/>
            <person name="Woloshuk C."/>
        </authorList>
    </citation>
    <scope>NUCLEOTIDE SEQUENCE</scope>
    <source>
        <strain evidence="2">4287</strain>
    </source>
</reference>
<dbReference type="GeneID" id="28947541"/>
<dbReference type="Proteomes" id="UP000009097">
    <property type="component" value="Unassembled WGS sequence"/>
</dbReference>
<dbReference type="EMBL" id="DS231701">
    <property type="protein sequence ID" value="KNB02951.1"/>
    <property type="molecule type" value="Genomic_DNA"/>
</dbReference>
<evidence type="ECO:0000313" key="3">
    <source>
        <dbReference type="Proteomes" id="UP000009097"/>
    </source>
</evidence>
<name>A0A0J9UWM3_FUSO4</name>
<dbReference type="RefSeq" id="XP_018240996.1">
    <property type="nucleotide sequence ID" value="XM_018383984.1"/>
</dbReference>
<feature type="region of interest" description="Disordered" evidence="1">
    <location>
        <begin position="1"/>
        <end position="20"/>
    </location>
</feature>
<proteinExistence type="predicted"/>
<gene>
    <name evidence="2" type="ORF">FOXG_05569</name>
</gene>
<reference evidence="2" key="2">
    <citation type="journal article" date="2010" name="Nature">
        <title>Comparative genomics reveals mobile pathogenicity chromosomes in Fusarium.</title>
        <authorList>
            <person name="Ma L.J."/>
            <person name="van der Does H.C."/>
            <person name="Borkovich K.A."/>
            <person name="Coleman J.J."/>
            <person name="Daboussi M.J."/>
            <person name="Di Pietro A."/>
            <person name="Dufresne M."/>
            <person name="Freitag M."/>
            <person name="Grabherr M."/>
            <person name="Henrissat B."/>
            <person name="Houterman P.M."/>
            <person name="Kang S."/>
            <person name="Shim W.B."/>
            <person name="Woloshuk C."/>
            <person name="Xie X."/>
            <person name="Xu J.R."/>
            <person name="Antoniw J."/>
            <person name="Baker S.E."/>
            <person name="Bluhm B.H."/>
            <person name="Breakspear A."/>
            <person name="Brown D.W."/>
            <person name="Butchko R.A."/>
            <person name="Chapman S."/>
            <person name="Coulson R."/>
            <person name="Coutinho P.M."/>
            <person name="Danchin E.G."/>
            <person name="Diener A."/>
            <person name="Gale L.R."/>
            <person name="Gardiner D.M."/>
            <person name="Goff S."/>
            <person name="Hammond-Kosack K.E."/>
            <person name="Hilburn K."/>
            <person name="Hua-Van A."/>
            <person name="Jonkers W."/>
            <person name="Kazan K."/>
            <person name="Kodira C.D."/>
            <person name="Koehrsen M."/>
            <person name="Kumar L."/>
            <person name="Lee Y.H."/>
            <person name="Li L."/>
            <person name="Manners J.M."/>
            <person name="Miranda-Saavedra D."/>
            <person name="Mukherjee M."/>
            <person name="Park G."/>
            <person name="Park J."/>
            <person name="Park S.Y."/>
            <person name="Proctor R.H."/>
            <person name="Regev A."/>
            <person name="Ruiz-Roldan M.C."/>
            <person name="Sain D."/>
            <person name="Sakthikumar S."/>
            <person name="Sykes S."/>
            <person name="Schwartz D.C."/>
            <person name="Turgeon B.G."/>
            <person name="Wapinski I."/>
            <person name="Yoder O."/>
            <person name="Young S."/>
            <person name="Zeng Q."/>
            <person name="Zhou S."/>
            <person name="Galagan J."/>
            <person name="Cuomo C.A."/>
            <person name="Kistler H.C."/>
            <person name="Rep M."/>
        </authorList>
    </citation>
    <scope>NUCLEOTIDE SEQUENCE [LARGE SCALE GENOMIC DNA]</scope>
    <source>
        <strain evidence="2">4287</strain>
    </source>
</reference>
<evidence type="ECO:0000313" key="2">
    <source>
        <dbReference type="EMBL" id="KNB02951.1"/>
    </source>
</evidence>
<protein>
    <submittedName>
        <fullName evidence="2">Uncharacterized protein</fullName>
    </submittedName>
</protein>
<evidence type="ECO:0000256" key="1">
    <source>
        <dbReference type="SAM" id="MobiDB-lite"/>
    </source>
</evidence>